<dbReference type="RefSeq" id="WP_068718127.1">
    <property type="nucleotide sequence ID" value="NZ_LWDV01000009.1"/>
</dbReference>
<dbReference type="GO" id="GO:0016301">
    <property type="term" value="F:kinase activity"/>
    <property type="evidence" value="ECO:0007669"/>
    <property type="project" value="UniProtKB-KW"/>
</dbReference>
<dbReference type="PANTHER" id="PTHR10584">
    <property type="entry name" value="SUGAR KINASE"/>
    <property type="match status" value="1"/>
</dbReference>
<dbReference type="Gene3D" id="3.40.1190.20">
    <property type="match status" value="1"/>
</dbReference>
<keyword evidence="1" id="KW-0808">Transferase</keyword>
<evidence type="ECO:0000313" key="4">
    <source>
        <dbReference type="EMBL" id="OCL26369.1"/>
    </source>
</evidence>
<reference evidence="5" key="1">
    <citation type="submission" date="2016-07" db="EMBL/GenBank/DDBJ databases">
        <authorList>
            <person name="Florea S."/>
            <person name="Webb J.S."/>
            <person name="Jaromczyk J."/>
            <person name="Schardl C.L."/>
        </authorList>
    </citation>
    <scope>NUCLEOTIDE SEQUENCE [LARGE SCALE GENOMIC DNA]</scope>
    <source>
        <strain evidence="5">Z6</strain>
    </source>
</reference>
<dbReference type="InterPro" id="IPR011611">
    <property type="entry name" value="PfkB_dom"/>
</dbReference>
<reference evidence="4 5" key="2">
    <citation type="submission" date="2016-08" db="EMBL/GenBank/DDBJ databases">
        <title>Orenia metallireducens sp. nov. strain Z6, a Novel Metal-reducing Firmicute from the Deep Subsurface.</title>
        <authorList>
            <person name="Maxim B.I."/>
            <person name="Kenneth K."/>
            <person name="Flynn T.M."/>
            <person name="Oloughlin E.J."/>
            <person name="Locke R.A."/>
            <person name="Weber J.R."/>
            <person name="Egan S.M."/>
            <person name="Mackie R.I."/>
            <person name="Cann I.K."/>
        </authorList>
    </citation>
    <scope>NUCLEOTIDE SEQUENCE [LARGE SCALE GENOMIC DNA]</scope>
    <source>
        <strain evidence="4 5">Z6</strain>
    </source>
</reference>
<dbReference type="PANTHER" id="PTHR10584:SF166">
    <property type="entry name" value="RIBOKINASE"/>
    <property type="match status" value="1"/>
</dbReference>
<sequence>MKKILISGLTNIETTLQIKGFPLDYNPINYPFFGVNSRVSGVGYNLAKALKKLGSEIDYISLIGADLAGKSVKMTFEEEGLSTDYIIDSLEATPQSVILYDKEGRRQIHTDLKDIQDRVYPEEIFDKLVKKASILCLTNINFSRPFLKKGCELNKVIATDVHTIEDLNDEYNRDFMEYADILFMSDELLPMPPKQWVQKLWDEFGTEIIVIGLGSKGALLAIKEDDFIEVIPAVKTRGVVNTVGAGDSLFSCFVHCYNKEANPYKAIKKAIVFASYKIGATSASEGFLAEEELNQLYKKLNK</sequence>
<accession>A0A1C0A7Y7</accession>
<feature type="domain" description="Carbohydrate kinase PfkB" evidence="3">
    <location>
        <begin position="1"/>
        <end position="285"/>
    </location>
</feature>
<comment type="caution">
    <text evidence="4">The sequence shown here is derived from an EMBL/GenBank/DDBJ whole genome shotgun (WGS) entry which is preliminary data.</text>
</comment>
<protein>
    <submittedName>
        <fullName evidence="4">Sugar kinase</fullName>
    </submittedName>
</protein>
<evidence type="ECO:0000256" key="1">
    <source>
        <dbReference type="ARBA" id="ARBA00022679"/>
    </source>
</evidence>
<dbReference type="Pfam" id="PF00294">
    <property type="entry name" value="PfkB"/>
    <property type="match status" value="1"/>
</dbReference>
<dbReference type="AlphaFoldDB" id="A0A1C0A7Y7"/>
<gene>
    <name evidence="4" type="ORF">U472_10210</name>
</gene>
<organism evidence="4 5">
    <name type="scientific">Orenia metallireducens</name>
    <dbReference type="NCBI Taxonomy" id="1413210"/>
    <lineage>
        <taxon>Bacteria</taxon>
        <taxon>Bacillati</taxon>
        <taxon>Bacillota</taxon>
        <taxon>Clostridia</taxon>
        <taxon>Halanaerobiales</taxon>
        <taxon>Halobacteroidaceae</taxon>
        <taxon>Orenia</taxon>
    </lineage>
</organism>
<proteinExistence type="predicted"/>
<dbReference type="OrthoDB" id="9813569at2"/>
<dbReference type="Proteomes" id="UP000093514">
    <property type="component" value="Unassembled WGS sequence"/>
</dbReference>
<dbReference type="SUPFAM" id="SSF53613">
    <property type="entry name" value="Ribokinase-like"/>
    <property type="match status" value="1"/>
</dbReference>
<dbReference type="EMBL" id="LWDV01000009">
    <property type="protein sequence ID" value="OCL26369.1"/>
    <property type="molecule type" value="Genomic_DNA"/>
</dbReference>
<evidence type="ECO:0000259" key="3">
    <source>
        <dbReference type="Pfam" id="PF00294"/>
    </source>
</evidence>
<evidence type="ECO:0000256" key="2">
    <source>
        <dbReference type="ARBA" id="ARBA00022777"/>
    </source>
</evidence>
<name>A0A1C0A7Y7_9FIRM</name>
<keyword evidence="2 4" id="KW-0418">Kinase</keyword>
<evidence type="ECO:0000313" key="5">
    <source>
        <dbReference type="Proteomes" id="UP000093514"/>
    </source>
</evidence>
<keyword evidence="5" id="KW-1185">Reference proteome</keyword>
<dbReference type="InterPro" id="IPR029056">
    <property type="entry name" value="Ribokinase-like"/>
</dbReference>